<comment type="cofactor">
    <cofactor evidence="1">
        <name>pyruvate</name>
        <dbReference type="ChEBI" id="CHEBI:15361"/>
    </cofactor>
</comment>
<reference evidence="9" key="1">
    <citation type="journal article" date="2014" name="Genome Biol. Evol.">
        <title>Pangenome evidence for extensive interdomain horizontal transfer affecting lineage core and shell genes in uncultured planktonic thaumarchaeota and euryarchaeota.</title>
        <authorList>
            <person name="Deschamps P."/>
            <person name="Zivanovic Y."/>
            <person name="Moreira D."/>
            <person name="Rodriguez-Valera F."/>
            <person name="Lopez-Garcia P."/>
        </authorList>
    </citation>
    <scope>NUCLEOTIDE SEQUENCE</scope>
</reference>
<sequence length="224" mass="23869">MDFSVDSGPRKRGGANRRSSGGQCSGWLMTAVAPWGDTTEDAFDQCLVELGLGDSRLIRMEGAMLPMGFSPTQPEDLAMGSLVECHVAQAHAEDGATASAGVAWAECVTPEGDECAIVATLSTNQPYEETELMLKRELKQKMSSRDLEVVAHDMAVDEVTAAKDHHGCALAALIIPNSLNMQSGDVGRVRGGYTRSADSGFSSGARTAPRTQSRRSRDDVSFDL</sequence>
<dbReference type="InterPro" id="IPR016105">
    <property type="entry name" value="Pyr-dep_his/arg-deCO2ase_sand"/>
</dbReference>
<evidence type="ECO:0000256" key="1">
    <source>
        <dbReference type="ARBA" id="ARBA00001928"/>
    </source>
</evidence>
<dbReference type="Gene3D" id="3.50.20.10">
    <property type="entry name" value="Pyruvoyl-Dependent Histidine Decarboxylase, subunit B"/>
    <property type="match status" value="1"/>
</dbReference>
<evidence type="ECO:0000256" key="2">
    <source>
        <dbReference type="ARBA" id="ARBA00007412"/>
    </source>
</evidence>
<protein>
    <recommendedName>
        <fullName evidence="3">arginine decarboxylase</fullName>
        <ecNumber evidence="3">4.1.1.19</ecNumber>
    </recommendedName>
</protein>
<feature type="compositionally biased region" description="Polar residues" evidence="8">
    <location>
        <begin position="196"/>
        <end position="211"/>
    </location>
</feature>
<dbReference type="GO" id="GO:0006527">
    <property type="term" value="P:L-arginine catabolic process"/>
    <property type="evidence" value="ECO:0007669"/>
    <property type="project" value="InterPro"/>
</dbReference>
<keyword evidence="4" id="KW-0210">Decarboxylase</keyword>
<evidence type="ECO:0000256" key="8">
    <source>
        <dbReference type="SAM" id="MobiDB-lite"/>
    </source>
</evidence>
<dbReference type="GO" id="GO:0008792">
    <property type="term" value="F:arginine decarboxylase activity"/>
    <property type="evidence" value="ECO:0007669"/>
    <property type="project" value="UniProtKB-EC"/>
</dbReference>
<evidence type="ECO:0000256" key="4">
    <source>
        <dbReference type="ARBA" id="ARBA00022793"/>
    </source>
</evidence>
<dbReference type="AlphaFoldDB" id="A0A075H0S8"/>
<evidence type="ECO:0000256" key="3">
    <source>
        <dbReference type="ARBA" id="ARBA00012426"/>
    </source>
</evidence>
<keyword evidence="5" id="KW-0456">Lyase</keyword>
<evidence type="ECO:0000256" key="6">
    <source>
        <dbReference type="ARBA" id="ARBA00023317"/>
    </source>
</evidence>
<name>A0A075H0S8_9EURY</name>
<evidence type="ECO:0000256" key="7">
    <source>
        <dbReference type="ARBA" id="ARBA00049309"/>
    </source>
</evidence>
<evidence type="ECO:0000256" key="5">
    <source>
        <dbReference type="ARBA" id="ARBA00023239"/>
    </source>
</evidence>
<dbReference type="SUPFAM" id="SSF56271">
    <property type="entry name" value="Pyruvoyl-dependent histidine and arginine decarboxylases"/>
    <property type="match status" value="1"/>
</dbReference>
<dbReference type="EC" id="4.1.1.19" evidence="3"/>
<dbReference type="InterPro" id="IPR002724">
    <property type="entry name" value="Pyruvoyl-dep_arg_deCO2ase"/>
</dbReference>
<evidence type="ECO:0000313" key="9">
    <source>
        <dbReference type="EMBL" id="AIF08137.1"/>
    </source>
</evidence>
<dbReference type="InterPro" id="IPR016104">
    <property type="entry name" value="Pyr-dep_his/arg-deCO2ase"/>
</dbReference>
<feature type="region of interest" description="Disordered" evidence="8">
    <location>
        <begin position="1"/>
        <end position="22"/>
    </location>
</feature>
<keyword evidence="6" id="KW-0670">Pyruvate</keyword>
<dbReference type="Pfam" id="PF01862">
    <property type="entry name" value="PvlArgDC"/>
    <property type="match status" value="1"/>
</dbReference>
<comment type="catalytic activity">
    <reaction evidence="7">
        <text>L-arginine + H(+) = agmatine + CO2</text>
        <dbReference type="Rhea" id="RHEA:17641"/>
        <dbReference type="ChEBI" id="CHEBI:15378"/>
        <dbReference type="ChEBI" id="CHEBI:16526"/>
        <dbReference type="ChEBI" id="CHEBI:32682"/>
        <dbReference type="ChEBI" id="CHEBI:58145"/>
        <dbReference type="EC" id="4.1.1.19"/>
    </reaction>
</comment>
<comment type="similarity">
    <text evidence="2">Belongs to the PdaD family.</text>
</comment>
<organism evidence="9">
    <name type="scientific">uncultured marine group II/III euryarchaeote KM3_27_D02</name>
    <dbReference type="NCBI Taxonomy" id="1456428"/>
    <lineage>
        <taxon>Archaea</taxon>
        <taxon>Methanobacteriati</taxon>
        <taxon>Methanobacteriota</taxon>
        <taxon>environmental samples</taxon>
    </lineage>
</organism>
<feature type="compositionally biased region" description="Basic and acidic residues" evidence="8">
    <location>
        <begin position="215"/>
        <end position="224"/>
    </location>
</feature>
<dbReference type="EMBL" id="KF900822">
    <property type="protein sequence ID" value="AIF08137.1"/>
    <property type="molecule type" value="Genomic_DNA"/>
</dbReference>
<accession>A0A075H0S8</accession>
<feature type="region of interest" description="Disordered" evidence="8">
    <location>
        <begin position="190"/>
        <end position="224"/>
    </location>
</feature>
<proteinExistence type="inferred from homology"/>